<gene>
    <name evidence="1" type="ORF">CIT25_29385</name>
</gene>
<accession>A0AB36R1L7</accession>
<comment type="caution">
    <text evidence="1">The sequence shown here is derived from an EMBL/GenBank/DDBJ whole genome shotgun (WGS) entry which is preliminary data.</text>
</comment>
<reference evidence="2" key="1">
    <citation type="submission" date="2017-08" db="EMBL/GenBank/DDBJ databases">
        <title>Mesorhizobium wenxinae sp. nov., a novel rhizobial species isolated from root nodules of chickpea (Cicer arietinum L.).</title>
        <authorList>
            <person name="Zhang J."/>
        </authorList>
    </citation>
    <scope>NUCLEOTIDE SEQUENCE [LARGE SCALE GENOMIC DNA]</scope>
    <source>
        <strain evidence="2">USDA 3392</strain>
    </source>
</reference>
<sequence length="62" mass="7057">MGWDLIGSSKIKPRLRDRCGADGAWHWLKALMVSQPCVFGLKATSRVWPMAPVCPMRRVTMR</sequence>
<keyword evidence="2" id="KW-1185">Reference proteome</keyword>
<proteinExistence type="predicted"/>
<protein>
    <recommendedName>
        <fullName evidence="3">Transposase</fullName>
    </recommendedName>
</protein>
<dbReference type="Proteomes" id="UP000216215">
    <property type="component" value="Unassembled WGS sequence"/>
</dbReference>
<dbReference type="AlphaFoldDB" id="A0AB36R1L7"/>
<dbReference type="EMBL" id="NPKI01000043">
    <property type="protein sequence ID" value="PAP98615.1"/>
    <property type="molecule type" value="Genomic_DNA"/>
</dbReference>
<evidence type="ECO:0000313" key="2">
    <source>
        <dbReference type="Proteomes" id="UP000216215"/>
    </source>
</evidence>
<evidence type="ECO:0008006" key="3">
    <source>
        <dbReference type="Google" id="ProtNLM"/>
    </source>
</evidence>
<name>A0AB36R1L7_9HYPH</name>
<organism evidence="1 2">
    <name type="scientific">Mesorhizobium mediterraneum</name>
    <dbReference type="NCBI Taxonomy" id="43617"/>
    <lineage>
        <taxon>Bacteria</taxon>
        <taxon>Pseudomonadati</taxon>
        <taxon>Pseudomonadota</taxon>
        <taxon>Alphaproteobacteria</taxon>
        <taxon>Hyphomicrobiales</taxon>
        <taxon>Phyllobacteriaceae</taxon>
        <taxon>Mesorhizobium</taxon>
    </lineage>
</organism>
<evidence type="ECO:0000313" key="1">
    <source>
        <dbReference type="EMBL" id="PAP98615.1"/>
    </source>
</evidence>